<protein>
    <submittedName>
        <fullName evidence="2">Uncharacterized protein</fullName>
    </submittedName>
</protein>
<name>A0A8J7MGI6_9BACT</name>
<evidence type="ECO:0000313" key="3">
    <source>
        <dbReference type="Proteomes" id="UP000624703"/>
    </source>
</evidence>
<dbReference type="EMBL" id="JAENIM010000045">
    <property type="protein sequence ID" value="MBK1792457.1"/>
    <property type="molecule type" value="Genomic_DNA"/>
</dbReference>
<proteinExistence type="predicted"/>
<feature type="compositionally biased region" description="Basic and acidic residues" evidence="1">
    <location>
        <begin position="11"/>
        <end position="22"/>
    </location>
</feature>
<dbReference type="Proteomes" id="UP000624703">
    <property type="component" value="Unassembled WGS sequence"/>
</dbReference>
<sequence>MAERFQPNHSEPAESHVEAKSVKIKKPEQAIANKQALEQISSFLESNENYSLGYLERSKLRSIISDFNEHELGFVLKEMLPDIKYTHRSRFGTAEELLSALVKINPRSAEEVILSEYRTPVEVLNRLMRSFMITWLTIDHESASERYLDPNGVIYVSRLGNNDFYILSALDYASFTHDREAFLSSLDSLGTNKFKTVTPHEILGASPRMAFILHQLNTQGEDLNSILKIIPNLTLRLDTLQDMVENYSDAHLDTYLETIESADWIKNADKSRLLSALFKKASKCDPNFFIQKAVIEGFSEHYKIEDEWFVDAFIAWEIAPANPKTDEVLKLLSNRLEIDKLIYLKIQNSSLTDGSEEQSMNLNMKWAMKIQEEIYRKHYLNELYIKYSRWLKYNTNNELKPEQWLNSQPADIQNCITK</sequence>
<gene>
    <name evidence="2" type="ORF">JIN82_14935</name>
</gene>
<dbReference type="AlphaFoldDB" id="A0A8J7MGI6"/>
<reference evidence="2" key="1">
    <citation type="submission" date="2021-01" db="EMBL/GenBank/DDBJ databases">
        <title>Modified the classification status of verrucomicrobia.</title>
        <authorList>
            <person name="Feng X."/>
        </authorList>
    </citation>
    <scope>NUCLEOTIDE SEQUENCE</scope>
    <source>
        <strain evidence="2">_KCTC 22039</strain>
    </source>
</reference>
<evidence type="ECO:0000256" key="1">
    <source>
        <dbReference type="SAM" id="MobiDB-lite"/>
    </source>
</evidence>
<comment type="caution">
    <text evidence="2">The sequence shown here is derived from an EMBL/GenBank/DDBJ whole genome shotgun (WGS) entry which is preliminary data.</text>
</comment>
<keyword evidence="3" id="KW-1185">Reference proteome</keyword>
<accession>A0A8J7MGI6</accession>
<organism evidence="2 3">
    <name type="scientific">Persicirhabdus sediminis</name>
    <dbReference type="NCBI Taxonomy" id="454144"/>
    <lineage>
        <taxon>Bacteria</taxon>
        <taxon>Pseudomonadati</taxon>
        <taxon>Verrucomicrobiota</taxon>
        <taxon>Verrucomicrobiia</taxon>
        <taxon>Verrucomicrobiales</taxon>
        <taxon>Verrucomicrobiaceae</taxon>
        <taxon>Persicirhabdus</taxon>
    </lineage>
</organism>
<evidence type="ECO:0000313" key="2">
    <source>
        <dbReference type="EMBL" id="MBK1792457.1"/>
    </source>
</evidence>
<feature type="region of interest" description="Disordered" evidence="1">
    <location>
        <begin position="1"/>
        <end position="22"/>
    </location>
</feature>